<dbReference type="SUPFAM" id="SSF53187">
    <property type="entry name" value="Zn-dependent exopeptidases"/>
    <property type="match status" value="1"/>
</dbReference>
<evidence type="ECO:0000313" key="4">
    <source>
        <dbReference type="EMBL" id="MBB5804171.1"/>
    </source>
</evidence>
<dbReference type="InterPro" id="IPR045175">
    <property type="entry name" value="M28_fam"/>
</dbReference>
<dbReference type="PANTHER" id="PTHR12147:SF26">
    <property type="entry name" value="PEPTIDASE M28 DOMAIN-CONTAINING PROTEIN"/>
    <property type="match status" value="1"/>
</dbReference>
<dbReference type="GO" id="GO:0004177">
    <property type="term" value="F:aminopeptidase activity"/>
    <property type="evidence" value="ECO:0007669"/>
    <property type="project" value="UniProtKB-KW"/>
</dbReference>
<evidence type="ECO:0000259" key="2">
    <source>
        <dbReference type="Pfam" id="PF02225"/>
    </source>
</evidence>
<reference evidence="4 5" key="1">
    <citation type="submission" date="2020-08" db="EMBL/GenBank/DDBJ databases">
        <title>Sequencing the genomes of 1000 actinobacteria strains.</title>
        <authorList>
            <person name="Klenk H.-P."/>
        </authorList>
    </citation>
    <scope>NUCLEOTIDE SEQUENCE [LARGE SCALE GENOMIC DNA]</scope>
    <source>
        <strain evidence="4 5">DSM 45486</strain>
    </source>
</reference>
<sequence length="530" mass="55211">MPSRTRRRRLAVTSALVLIAPLLVVGPAAADPNNNSPAKLTKAVTLDGVMRHLDAFQDIADVHGDRAAGRPGYRASVDYVVDTLTSSGYAPTVQEFEFPYSEEKSELQQLTPTAKTYVVDRDFTRNGFTPTFIGEVTSTVVPVDVVIPPGPDPNSNTSGCEASDFVTFPAGNIALLQRGSCGFAQKTLNAQAAGAVGVILFNEGQPGRTGLSTPIGDTPGLAIPVVFATFAVGAELASDGPRVVRVKVDFLSDTRTAWNVFAESRAGLTGNTVMAGAHLDSVQDGAGINDNGTGSAALLEVAVKMAKVKSNNLVRFAWWGAEEEGLLGSEHYIATLPQAEQDRIALYLNFDMVGSPNYFNGVYDGDNSSGTAPPGFIPPGSAEIEDVFEKFYADRGVPSEDTEFSGRSDYGPFIAVGIPAGGLFTGAEGVKTAAQAALYGGVAGAAYDPCYHQPCDSFTPVADGADAALYAQLAAGYDLRGNVNAEALDVNADAIATAVITFAFDTSTVNGVRSPGKSHGAGTSSVRITS</sequence>
<dbReference type="GO" id="GO:0006508">
    <property type="term" value="P:proteolysis"/>
    <property type="evidence" value="ECO:0007669"/>
    <property type="project" value="InterPro"/>
</dbReference>
<dbReference type="GO" id="GO:0008235">
    <property type="term" value="F:metalloexopeptidase activity"/>
    <property type="evidence" value="ECO:0007669"/>
    <property type="project" value="InterPro"/>
</dbReference>
<evidence type="ECO:0000256" key="1">
    <source>
        <dbReference type="SAM" id="SignalP"/>
    </source>
</evidence>
<feature type="chain" id="PRO_5031114609" evidence="1">
    <location>
        <begin position="31"/>
        <end position="530"/>
    </location>
</feature>
<protein>
    <submittedName>
        <fullName evidence="4">Aminopeptidase Y</fullName>
        <ecNumber evidence="4">3.4.11.15</ecNumber>
    </submittedName>
</protein>
<dbReference type="InterPro" id="IPR003137">
    <property type="entry name" value="PA_domain"/>
</dbReference>
<dbReference type="InterPro" id="IPR007484">
    <property type="entry name" value="Peptidase_M28"/>
</dbReference>
<dbReference type="EMBL" id="JACHMO010000001">
    <property type="protein sequence ID" value="MBB5804171.1"/>
    <property type="molecule type" value="Genomic_DNA"/>
</dbReference>
<dbReference type="AlphaFoldDB" id="A0A7W9HLG2"/>
<dbReference type="SUPFAM" id="SSF52025">
    <property type="entry name" value="PA domain"/>
    <property type="match status" value="1"/>
</dbReference>
<feature type="domain" description="Peptidase M28" evidence="3">
    <location>
        <begin position="259"/>
        <end position="463"/>
    </location>
</feature>
<keyword evidence="4" id="KW-0645">Protease</keyword>
<proteinExistence type="predicted"/>
<keyword evidence="1" id="KW-0732">Signal</keyword>
<dbReference type="Proteomes" id="UP000552097">
    <property type="component" value="Unassembled WGS sequence"/>
</dbReference>
<dbReference type="CDD" id="cd00538">
    <property type="entry name" value="PA"/>
    <property type="match status" value="1"/>
</dbReference>
<dbReference type="InterPro" id="IPR046450">
    <property type="entry name" value="PA_dom_sf"/>
</dbReference>
<organism evidence="4 5">
    <name type="scientific">Saccharothrix ecbatanensis</name>
    <dbReference type="NCBI Taxonomy" id="1105145"/>
    <lineage>
        <taxon>Bacteria</taxon>
        <taxon>Bacillati</taxon>
        <taxon>Actinomycetota</taxon>
        <taxon>Actinomycetes</taxon>
        <taxon>Pseudonocardiales</taxon>
        <taxon>Pseudonocardiaceae</taxon>
        <taxon>Saccharothrix</taxon>
    </lineage>
</organism>
<gene>
    <name evidence="4" type="ORF">F4560_003939</name>
</gene>
<comment type="caution">
    <text evidence="4">The sequence shown here is derived from an EMBL/GenBank/DDBJ whole genome shotgun (WGS) entry which is preliminary data.</text>
</comment>
<dbReference type="EC" id="3.4.11.15" evidence="4"/>
<dbReference type="Pfam" id="PF04389">
    <property type="entry name" value="Peptidase_M28"/>
    <property type="match status" value="1"/>
</dbReference>
<feature type="signal peptide" evidence="1">
    <location>
        <begin position="1"/>
        <end position="30"/>
    </location>
</feature>
<dbReference type="PANTHER" id="PTHR12147">
    <property type="entry name" value="METALLOPEPTIDASE M28 FAMILY MEMBER"/>
    <property type="match status" value="1"/>
</dbReference>
<evidence type="ECO:0000259" key="3">
    <source>
        <dbReference type="Pfam" id="PF04389"/>
    </source>
</evidence>
<keyword evidence="4" id="KW-0031">Aminopeptidase</keyword>
<dbReference type="Gene3D" id="3.50.30.30">
    <property type="match status" value="1"/>
</dbReference>
<name>A0A7W9HLG2_9PSEU</name>
<dbReference type="RefSeq" id="WP_184921906.1">
    <property type="nucleotide sequence ID" value="NZ_JACHMO010000001.1"/>
</dbReference>
<keyword evidence="4" id="KW-0378">Hydrolase</keyword>
<accession>A0A7W9HLG2</accession>
<dbReference type="Pfam" id="PF02225">
    <property type="entry name" value="PA"/>
    <property type="match status" value="1"/>
</dbReference>
<keyword evidence="5" id="KW-1185">Reference proteome</keyword>
<evidence type="ECO:0000313" key="5">
    <source>
        <dbReference type="Proteomes" id="UP000552097"/>
    </source>
</evidence>
<dbReference type="Gene3D" id="3.40.630.10">
    <property type="entry name" value="Zn peptidases"/>
    <property type="match status" value="1"/>
</dbReference>
<feature type="domain" description="PA" evidence="2">
    <location>
        <begin position="148"/>
        <end position="236"/>
    </location>
</feature>